<feature type="transmembrane region" description="Helical" evidence="8">
    <location>
        <begin position="71"/>
        <end position="88"/>
    </location>
</feature>
<comment type="subcellular location">
    <subcellularLocation>
        <location evidence="1">Cell membrane</location>
        <topology evidence="1">Multi-pass membrane protein</topology>
    </subcellularLocation>
</comment>
<evidence type="ECO:0000256" key="3">
    <source>
        <dbReference type="ARBA" id="ARBA00022679"/>
    </source>
</evidence>
<dbReference type="Proteomes" id="UP000199032">
    <property type="component" value="Unassembled WGS sequence"/>
</dbReference>
<evidence type="ECO:0000256" key="4">
    <source>
        <dbReference type="ARBA" id="ARBA00022692"/>
    </source>
</evidence>
<keyword evidence="7" id="KW-0479">Metal-binding</keyword>
<organism evidence="9 10">
    <name type="scientific">Candidatus Nitrospira nitrosa</name>
    <dbReference type="NCBI Taxonomy" id="1742972"/>
    <lineage>
        <taxon>Bacteria</taxon>
        <taxon>Pseudomonadati</taxon>
        <taxon>Nitrospirota</taxon>
        <taxon>Nitrospiria</taxon>
        <taxon>Nitrospirales</taxon>
        <taxon>Nitrospiraceae</taxon>
        <taxon>Nitrospira</taxon>
    </lineage>
</organism>
<dbReference type="RefSeq" id="WP_090750051.1">
    <property type="nucleotide sequence ID" value="NZ_CZQA01000010.1"/>
</dbReference>
<dbReference type="STRING" id="1742972.COMA1_40130"/>
<feature type="binding site" evidence="7">
    <location>
        <position position="150"/>
    </location>
    <ligand>
        <name>Mg(2+)</name>
        <dbReference type="ChEBI" id="CHEBI:18420"/>
    </ligand>
</feature>
<dbReference type="PANTHER" id="PTHR22926:SF3">
    <property type="entry name" value="UNDECAPRENYL-PHOSPHATE ALPHA-N-ACETYLGLUCOSAMINYL 1-PHOSPHATE TRANSFERASE"/>
    <property type="match status" value="1"/>
</dbReference>
<sequence length="544" mass="58800">MLNELFFSSMTALLVCMALIPLLRIVAERFQIMDQPGGRKVHEHAVPRIGGIAFAVGACASIAWWGPKDTTTFSVLLGCGIIVSFGVWDDRVDLGYRTKVVGQLFAALVVVICGDIWFTTLPFLPDVEVPAWIGMFVTVAFLIGVSNAVNLTDGLDGLAGGLSFLTLSGIAYLAYLSSDLTVLVLTVPFLGAILGFLRYNTYPARIFMGDGGSQLLGFMMGVLAVLLTDSSRGPFTPSLALFLLGLPFLDTLGVTGQRLAEGRSPFVGDRAHIHHKLLTVGLTHYEAVTVIYLIQASMLGVAYLLRWQSDRLIVPLYLVLALSVLMLFIAVGRGLLHTPASRAGSVLSNASISKFVNGPWLTDVPIQFLAVTVPLFLIALVFLPSTVPSDVGYVSIALFAVVLIGLSCSSRVAPYFVRGGLYVGTTFLLYVCEGSRVGTVSAVVMADNVFFIVAAIMVLLSLRFNQESRFQTTPLDYLMVFLAVTFPLLPEVSANVSHLGIFAAKLVVLFFSFELLLHAFSTRVRQLGLVSLWILFGLGIRILL</sequence>
<name>A0A0S4LNS8_9BACT</name>
<feature type="binding site" evidence="7">
    <location>
        <position position="210"/>
    </location>
    <ligand>
        <name>Mg(2+)</name>
        <dbReference type="ChEBI" id="CHEBI:18420"/>
    </ligand>
</feature>
<proteinExistence type="predicted"/>
<dbReference type="GO" id="GO:0016780">
    <property type="term" value="F:phosphotransferase activity, for other substituted phosphate groups"/>
    <property type="evidence" value="ECO:0007669"/>
    <property type="project" value="InterPro"/>
</dbReference>
<dbReference type="GO" id="GO:0044038">
    <property type="term" value="P:cell wall macromolecule biosynthetic process"/>
    <property type="evidence" value="ECO:0007669"/>
    <property type="project" value="TreeGrafter"/>
</dbReference>
<comment type="cofactor">
    <cofactor evidence="7">
        <name>Mg(2+)</name>
        <dbReference type="ChEBI" id="CHEBI:18420"/>
    </cofactor>
</comment>
<evidence type="ECO:0000256" key="2">
    <source>
        <dbReference type="ARBA" id="ARBA00022475"/>
    </source>
</evidence>
<evidence type="ECO:0000313" key="9">
    <source>
        <dbReference type="EMBL" id="CUS37595.1"/>
    </source>
</evidence>
<evidence type="ECO:0000256" key="5">
    <source>
        <dbReference type="ARBA" id="ARBA00022989"/>
    </source>
</evidence>
<feature type="transmembrane region" description="Helical" evidence="8">
    <location>
        <begin position="437"/>
        <end position="462"/>
    </location>
</feature>
<dbReference type="PANTHER" id="PTHR22926">
    <property type="entry name" value="PHOSPHO-N-ACETYLMURAMOYL-PENTAPEPTIDE-TRANSFERASE"/>
    <property type="match status" value="1"/>
</dbReference>
<evidence type="ECO:0000313" key="10">
    <source>
        <dbReference type="Proteomes" id="UP000199032"/>
    </source>
</evidence>
<dbReference type="GO" id="GO:0005886">
    <property type="term" value="C:plasma membrane"/>
    <property type="evidence" value="ECO:0007669"/>
    <property type="project" value="UniProtKB-SubCell"/>
</dbReference>
<keyword evidence="4 8" id="KW-0812">Transmembrane</keyword>
<dbReference type="CDD" id="cd06853">
    <property type="entry name" value="GT_WecA_like"/>
    <property type="match status" value="1"/>
</dbReference>
<keyword evidence="3 9" id="KW-0808">Transferase</keyword>
<dbReference type="OrthoDB" id="9783652at2"/>
<dbReference type="GO" id="GO:0046872">
    <property type="term" value="F:metal ion binding"/>
    <property type="evidence" value="ECO:0007669"/>
    <property type="project" value="UniProtKB-KW"/>
</dbReference>
<feature type="transmembrane region" description="Helical" evidence="8">
    <location>
        <begin position="158"/>
        <end position="175"/>
    </location>
</feature>
<dbReference type="GO" id="GO:0009103">
    <property type="term" value="P:lipopolysaccharide biosynthetic process"/>
    <property type="evidence" value="ECO:0007669"/>
    <property type="project" value="TreeGrafter"/>
</dbReference>
<dbReference type="PROSITE" id="PS01348">
    <property type="entry name" value="MRAY_2"/>
    <property type="match status" value="1"/>
</dbReference>
<keyword evidence="7" id="KW-0460">Magnesium</keyword>
<dbReference type="InterPro" id="IPR018480">
    <property type="entry name" value="PNAcMuramoyl-5peptid_Trfase_CS"/>
</dbReference>
<feature type="transmembrane region" description="Helical" evidence="8">
    <location>
        <begin position="206"/>
        <end position="227"/>
    </location>
</feature>
<dbReference type="EMBL" id="CZQA01000010">
    <property type="protein sequence ID" value="CUS37595.1"/>
    <property type="molecule type" value="Genomic_DNA"/>
</dbReference>
<feature type="transmembrane region" description="Helical" evidence="8">
    <location>
        <begin position="277"/>
        <end position="304"/>
    </location>
</feature>
<dbReference type="EC" id="2.7.8.-" evidence="9"/>
<dbReference type="AlphaFoldDB" id="A0A0S4LNS8"/>
<keyword evidence="10" id="KW-1185">Reference proteome</keyword>
<dbReference type="InterPro" id="IPR000715">
    <property type="entry name" value="Glycosyl_transferase_4"/>
</dbReference>
<reference evidence="9 10" key="1">
    <citation type="submission" date="2015-10" db="EMBL/GenBank/DDBJ databases">
        <authorList>
            <person name="Gilbert D.G."/>
        </authorList>
    </citation>
    <scope>NUCLEOTIDE SEQUENCE [LARGE SCALE GENOMIC DNA]</scope>
    <source>
        <strain evidence="9">COMA1</strain>
    </source>
</reference>
<feature type="transmembrane region" description="Helical" evidence="8">
    <location>
        <begin position="524"/>
        <end position="543"/>
    </location>
</feature>
<keyword evidence="6 8" id="KW-0472">Membrane</keyword>
<protein>
    <submittedName>
        <fullName evidence="9">Putative Undecaprenyl-phosphate alpha-N-acetylglucosaminyl 1-phosphate transferase (Modular protein)</fullName>
        <ecNumber evidence="9">2.7.8.-</ecNumber>
    </submittedName>
</protein>
<feature type="transmembrane region" description="Helical" evidence="8">
    <location>
        <begin position="364"/>
        <end position="385"/>
    </location>
</feature>
<dbReference type="GO" id="GO:0071555">
    <property type="term" value="P:cell wall organization"/>
    <property type="evidence" value="ECO:0007669"/>
    <property type="project" value="TreeGrafter"/>
</dbReference>
<feature type="transmembrane region" description="Helical" evidence="8">
    <location>
        <begin position="46"/>
        <end position="65"/>
    </location>
</feature>
<feature type="transmembrane region" description="Helical" evidence="8">
    <location>
        <begin position="316"/>
        <end position="336"/>
    </location>
</feature>
<keyword evidence="2" id="KW-1003">Cell membrane</keyword>
<evidence type="ECO:0000256" key="6">
    <source>
        <dbReference type="ARBA" id="ARBA00023136"/>
    </source>
</evidence>
<evidence type="ECO:0000256" key="1">
    <source>
        <dbReference type="ARBA" id="ARBA00004651"/>
    </source>
</evidence>
<gene>
    <name evidence="9" type="ORF">COMA1_40130</name>
</gene>
<dbReference type="Pfam" id="PF00953">
    <property type="entry name" value="Glycos_transf_4"/>
    <property type="match status" value="1"/>
</dbReference>
<feature type="transmembrane region" description="Helical" evidence="8">
    <location>
        <begin position="181"/>
        <end position="199"/>
    </location>
</feature>
<feature type="transmembrane region" description="Helical" evidence="8">
    <location>
        <begin position="474"/>
        <end position="490"/>
    </location>
</feature>
<feature type="transmembrane region" description="Helical" evidence="8">
    <location>
        <begin position="6"/>
        <end position="26"/>
    </location>
</feature>
<feature type="transmembrane region" description="Helical" evidence="8">
    <location>
        <begin position="391"/>
        <end position="408"/>
    </location>
</feature>
<keyword evidence="5 8" id="KW-1133">Transmembrane helix</keyword>
<accession>A0A0S4LNS8</accession>
<feature type="transmembrane region" description="Helical" evidence="8">
    <location>
        <begin position="100"/>
        <end position="119"/>
    </location>
</feature>
<evidence type="ECO:0000256" key="8">
    <source>
        <dbReference type="SAM" id="Phobius"/>
    </source>
</evidence>
<feature type="transmembrane region" description="Helical" evidence="8">
    <location>
        <begin position="496"/>
        <end position="517"/>
    </location>
</feature>
<feature type="transmembrane region" description="Helical" evidence="8">
    <location>
        <begin position="131"/>
        <end position="151"/>
    </location>
</feature>
<evidence type="ECO:0000256" key="7">
    <source>
        <dbReference type="PIRSR" id="PIRSR600715-1"/>
    </source>
</evidence>